<gene>
    <name evidence="2" type="ORF">SR882_09945</name>
</gene>
<protein>
    <recommendedName>
        <fullName evidence="1">DUF6969 domain-containing protein</fullName>
    </recommendedName>
</protein>
<evidence type="ECO:0000313" key="2">
    <source>
        <dbReference type="EMBL" id="WQH16072.1"/>
    </source>
</evidence>
<sequence>MSDVPFHSVPDDWLDAGLAAGDEWRSIQSALAADNQTVLTELFRDHPEEGFDYWAHFPGDDARDPVSGARFYYHAHDPAEWTSNEHGHFHLFVADEDEPGFTHVVAVSMDSQGRAQRLFTTNGWVTGETVRPAAALLAQLPNGFEINRARPSWLVGRWLTALVALLMPQIRDLLEARDRALTTDSGNWPDPEVLADRDRHVLSECSLDMDAVLATWSRRLVDMQAQLISPPG</sequence>
<reference evidence="2 3" key="1">
    <citation type="submission" date="2023-11" db="EMBL/GenBank/DDBJ databases">
        <title>MicrobeMod: A computational toolkit for identifying prokaryotic methylation and restriction-modification with nanopore sequencing.</title>
        <authorList>
            <person name="Crits-Christoph A."/>
            <person name="Kang S.C."/>
            <person name="Lee H."/>
            <person name="Ostrov N."/>
        </authorList>
    </citation>
    <scope>NUCLEOTIDE SEQUENCE [LARGE SCALE GENOMIC DNA]</scope>
    <source>
        <strain evidence="2 3">ATCC 49870</strain>
    </source>
</reference>
<dbReference type="RefSeq" id="WP_322521090.1">
    <property type="nucleotide sequence ID" value="NZ_CP140153.1"/>
</dbReference>
<dbReference type="InterPro" id="IPR054242">
    <property type="entry name" value="DUF6969"/>
</dbReference>
<dbReference type="Proteomes" id="UP001327459">
    <property type="component" value="Chromosome"/>
</dbReference>
<name>A0ABZ0YXW5_9GAMM</name>
<keyword evidence="3" id="KW-1185">Reference proteome</keyword>
<feature type="domain" description="DUF6969" evidence="1">
    <location>
        <begin position="19"/>
        <end position="206"/>
    </location>
</feature>
<dbReference type="Pfam" id="PF22308">
    <property type="entry name" value="DUF6969"/>
    <property type="match status" value="1"/>
</dbReference>
<organism evidence="2 3">
    <name type="scientific">Guyparkeria halophila</name>
    <dbReference type="NCBI Taxonomy" id="47960"/>
    <lineage>
        <taxon>Bacteria</taxon>
        <taxon>Pseudomonadati</taxon>
        <taxon>Pseudomonadota</taxon>
        <taxon>Gammaproteobacteria</taxon>
        <taxon>Chromatiales</taxon>
        <taxon>Thioalkalibacteraceae</taxon>
        <taxon>Guyparkeria</taxon>
    </lineage>
</organism>
<dbReference type="EMBL" id="CP140153">
    <property type="protein sequence ID" value="WQH16072.1"/>
    <property type="molecule type" value="Genomic_DNA"/>
</dbReference>
<evidence type="ECO:0000259" key="1">
    <source>
        <dbReference type="Pfam" id="PF22308"/>
    </source>
</evidence>
<accession>A0ABZ0YXW5</accession>
<evidence type="ECO:0000313" key="3">
    <source>
        <dbReference type="Proteomes" id="UP001327459"/>
    </source>
</evidence>
<proteinExistence type="predicted"/>